<dbReference type="InterPro" id="IPR036249">
    <property type="entry name" value="Thioredoxin-like_sf"/>
</dbReference>
<name>A0A2T0B8M9_9CLOT</name>
<evidence type="ECO:0000259" key="1">
    <source>
        <dbReference type="Pfam" id="PF03190"/>
    </source>
</evidence>
<keyword evidence="3" id="KW-1185">Reference proteome</keyword>
<sequence>MSNQIIHEKSNRLANEKSPYLLQHAHNPINWYAWGNEAFDNAKKEKKPIFLSIGYSTCHWCHVMAHESFEDKEVAEFLNKNFIAIKVDKEERPDVDSVYMTVCQAMSGQGGWPLTILMTPDQKPFYAGTYFPKNSRYNMPGLMDILKSVANEWKINKEKIVSSSENILSQLAGHFNTEKIDTPLTEKILDNGYRQLLDNFDEDYGGFGRAPKFPTPHKLMFLLRYYSLKGEKKALNMVEKTLDYMYRGGIFDHVGFGFSRYSTDEKWLAPHFEKMLYDNALLIMAYLEAYQITNKELYKNIAIKSLDYIFRELTSEEGGFYCAEDADSEGEEGKFYVFKSSEIIEILGKEDGKYFNSHFDITEGGNFEGKSIPNLINNENYDKEAERIEVLREKILEYRNGRMKLHKDDKILTSWNGLMIATLAKAYKILGDEKYFKAANSALNTILKNLVTHEGRLLARYRDGEALHNGYLDDYAFLTLGLIELYESSFEVTYLKRAISLNSELIELFSDIEKGGFFIYGNDGENLIARPKEVYDGAMPSGNSVVAYNLIKLARLSGDIELEEMAEKQMNFMASNLNGGELNYSFFLMGATFALSPSKELVCVLKSEEDMNSVKTLLKEEPHFNLTTLVKTEENTDELEKLAEFTKDYKLVNSNSTYYLCENKSCLPPVDDIRSIKNKL</sequence>
<dbReference type="Gene3D" id="3.40.30.10">
    <property type="entry name" value="Glutaredoxin"/>
    <property type="match status" value="1"/>
</dbReference>
<dbReference type="InterPro" id="IPR024705">
    <property type="entry name" value="Ssp411"/>
</dbReference>
<feature type="domain" description="Spermatogenesis-associated protein 20-like TRX" evidence="1">
    <location>
        <begin position="11"/>
        <end position="171"/>
    </location>
</feature>
<evidence type="ECO:0000313" key="2">
    <source>
        <dbReference type="EMBL" id="PRR80205.1"/>
    </source>
</evidence>
<evidence type="ECO:0000313" key="3">
    <source>
        <dbReference type="Proteomes" id="UP000239471"/>
    </source>
</evidence>
<accession>A0A2T0B8M9</accession>
<dbReference type="SUPFAM" id="SSF52833">
    <property type="entry name" value="Thioredoxin-like"/>
    <property type="match status" value="1"/>
</dbReference>
<protein>
    <recommendedName>
        <fullName evidence="1">Spermatogenesis-associated protein 20-like TRX domain-containing protein</fullName>
    </recommendedName>
</protein>
<dbReference type="InterPro" id="IPR004879">
    <property type="entry name" value="Ssp411-like_TRX"/>
</dbReference>
<dbReference type="InterPro" id="IPR008928">
    <property type="entry name" value="6-hairpin_glycosidase_sf"/>
</dbReference>
<organism evidence="2 3">
    <name type="scientific">Clostridium vincentii</name>
    <dbReference type="NCBI Taxonomy" id="52704"/>
    <lineage>
        <taxon>Bacteria</taxon>
        <taxon>Bacillati</taxon>
        <taxon>Bacillota</taxon>
        <taxon>Clostridia</taxon>
        <taxon>Eubacteriales</taxon>
        <taxon>Clostridiaceae</taxon>
        <taxon>Clostridium</taxon>
    </lineage>
</organism>
<comment type="caution">
    <text evidence="2">The sequence shown here is derived from an EMBL/GenBank/DDBJ whole genome shotgun (WGS) entry which is preliminary data.</text>
</comment>
<reference evidence="2 3" key="1">
    <citation type="submission" date="2018-03" db="EMBL/GenBank/DDBJ databases">
        <title>Genome sequence of Clostridium vincentii DSM 10228.</title>
        <authorList>
            <person name="Poehlein A."/>
            <person name="Daniel R."/>
        </authorList>
    </citation>
    <scope>NUCLEOTIDE SEQUENCE [LARGE SCALE GENOMIC DNA]</scope>
    <source>
        <strain evidence="2 3">DSM 10228</strain>
    </source>
</reference>
<dbReference type="EMBL" id="PVXQ01000048">
    <property type="protein sequence ID" value="PRR80205.1"/>
    <property type="molecule type" value="Genomic_DNA"/>
</dbReference>
<dbReference type="RefSeq" id="WP_106060991.1">
    <property type="nucleotide sequence ID" value="NZ_PVXQ01000048.1"/>
</dbReference>
<dbReference type="PANTHER" id="PTHR42899:SF1">
    <property type="entry name" value="SPERMATOGENESIS-ASSOCIATED PROTEIN 20"/>
    <property type="match status" value="1"/>
</dbReference>
<dbReference type="Gene3D" id="1.50.10.20">
    <property type="match status" value="2"/>
</dbReference>
<dbReference type="SUPFAM" id="SSF48208">
    <property type="entry name" value="Six-hairpin glycosidases"/>
    <property type="match status" value="1"/>
</dbReference>
<dbReference type="CDD" id="cd02955">
    <property type="entry name" value="SSP411"/>
    <property type="match status" value="1"/>
</dbReference>
<dbReference type="GO" id="GO:0005975">
    <property type="term" value="P:carbohydrate metabolic process"/>
    <property type="evidence" value="ECO:0007669"/>
    <property type="project" value="InterPro"/>
</dbReference>
<dbReference type="Pfam" id="PF03190">
    <property type="entry name" value="Thioredox_DsbH"/>
    <property type="match status" value="1"/>
</dbReference>
<gene>
    <name evidence="2" type="ORF">CLVI_31070</name>
</gene>
<dbReference type="PANTHER" id="PTHR42899">
    <property type="entry name" value="SPERMATOGENESIS-ASSOCIATED PROTEIN 20"/>
    <property type="match status" value="1"/>
</dbReference>
<dbReference type="AlphaFoldDB" id="A0A2T0B8M9"/>
<dbReference type="PIRSF" id="PIRSF006402">
    <property type="entry name" value="UCP006402_thioredoxin"/>
    <property type="match status" value="1"/>
</dbReference>
<dbReference type="Proteomes" id="UP000239471">
    <property type="component" value="Unassembled WGS sequence"/>
</dbReference>
<proteinExistence type="predicted"/>
<dbReference type="OrthoDB" id="9762614at2"/>